<dbReference type="EMBL" id="VSSQ01010374">
    <property type="protein sequence ID" value="MPM44164.1"/>
    <property type="molecule type" value="Genomic_DNA"/>
</dbReference>
<gene>
    <name evidence="1" type="ORF">SDC9_90842</name>
</gene>
<reference evidence="1" key="1">
    <citation type="submission" date="2019-08" db="EMBL/GenBank/DDBJ databases">
        <authorList>
            <person name="Kucharzyk K."/>
            <person name="Murdoch R.W."/>
            <person name="Higgins S."/>
            <person name="Loffler F."/>
        </authorList>
    </citation>
    <scope>NUCLEOTIDE SEQUENCE</scope>
</reference>
<evidence type="ECO:0000313" key="1">
    <source>
        <dbReference type="EMBL" id="MPM44164.1"/>
    </source>
</evidence>
<protein>
    <submittedName>
        <fullName evidence="1">Uncharacterized protein</fullName>
    </submittedName>
</protein>
<accession>A0A645A2Y7</accession>
<dbReference type="AlphaFoldDB" id="A0A645A2Y7"/>
<comment type="caution">
    <text evidence="1">The sequence shown here is derived from an EMBL/GenBank/DDBJ whole genome shotgun (WGS) entry which is preliminary data.</text>
</comment>
<proteinExistence type="predicted"/>
<sequence length="67" mass="7172">MNPAHGRAGLRGQNAVAALILPLIVDARQIKRLRIRQAEQVFSLIRVSLVKAAGGDDAAARLDTVTK</sequence>
<organism evidence="1">
    <name type="scientific">bioreactor metagenome</name>
    <dbReference type="NCBI Taxonomy" id="1076179"/>
    <lineage>
        <taxon>unclassified sequences</taxon>
        <taxon>metagenomes</taxon>
        <taxon>ecological metagenomes</taxon>
    </lineage>
</organism>
<name>A0A645A2Y7_9ZZZZ</name>